<accession>A0A2P8EA92</accession>
<dbReference type="PANTHER" id="PTHR42937:SF1">
    <property type="entry name" value="DIAMINOPROPIONATE AMMONIA-LYASE"/>
    <property type="match status" value="1"/>
</dbReference>
<dbReference type="GO" id="GO:0016829">
    <property type="term" value="F:lyase activity"/>
    <property type="evidence" value="ECO:0007669"/>
    <property type="project" value="UniProtKB-KW"/>
</dbReference>
<dbReference type="Proteomes" id="UP000240708">
    <property type="component" value="Unassembled WGS sequence"/>
</dbReference>
<dbReference type="InterPro" id="IPR036052">
    <property type="entry name" value="TrpB-like_PALP_sf"/>
</dbReference>
<comment type="cofactor">
    <cofactor evidence="1">
        <name>pyridoxal 5'-phosphate</name>
        <dbReference type="ChEBI" id="CHEBI:597326"/>
    </cofactor>
</comment>
<comment type="caution">
    <text evidence="4">The sequence shown here is derived from an EMBL/GenBank/DDBJ whole genome shotgun (WGS) entry which is preliminary data.</text>
</comment>
<organism evidence="4 5">
    <name type="scientific">Cecembia rubra</name>
    <dbReference type="NCBI Taxonomy" id="1485585"/>
    <lineage>
        <taxon>Bacteria</taxon>
        <taxon>Pseudomonadati</taxon>
        <taxon>Bacteroidota</taxon>
        <taxon>Cytophagia</taxon>
        <taxon>Cytophagales</taxon>
        <taxon>Cyclobacteriaceae</taxon>
        <taxon>Cecembia</taxon>
    </lineage>
</organism>
<sequence length="381" mass="42254">MNSHFLLLMTKSYIPYFLNQPDFRIPQNITTDILKEKDALAFHLSLAEYQHTPLISLPALAKHLGIGKLFVKDESKRFGLNAFKGLGASFAVFQILQDKPDMKVFCTATDGNHGRAVAWAAQKFGKEAVVFVPSDTTSNRIQAIEKEGAKVIQLNKNYDDTCAYAEEMSIKNNWELVQDTAWEGYETIPALIMAGYLTQFKELETDLHPREFPEVDVVFLQVGVGSWAGAAAYYYLQRYSSKGPALISVEPEGSSGLLDSFRSSQRVVPNNPSYTIMAGLNCGIPSLSGWELLKNAISVSLNIPDIQVEEAIRCLYYPLEDDPRIISGESGAAGLAGLLAMMQDPVFQPVRQQLDIGPHSRILVFNTEGDTDKESFQKIIS</sequence>
<reference evidence="4 5" key="1">
    <citation type="submission" date="2018-03" db="EMBL/GenBank/DDBJ databases">
        <title>Genomic Encyclopedia of Archaeal and Bacterial Type Strains, Phase II (KMG-II): from individual species to whole genera.</title>
        <authorList>
            <person name="Goeker M."/>
        </authorList>
    </citation>
    <scope>NUCLEOTIDE SEQUENCE [LARGE SCALE GENOMIC DNA]</scope>
    <source>
        <strain evidence="4 5">DSM 28057</strain>
    </source>
</reference>
<dbReference type="PANTHER" id="PTHR42937">
    <property type="match status" value="1"/>
</dbReference>
<keyword evidence="2" id="KW-0663">Pyridoxal phosphate</keyword>
<dbReference type="InterPro" id="IPR001926">
    <property type="entry name" value="TrpB-like_PALP"/>
</dbReference>
<proteinExistence type="predicted"/>
<dbReference type="Pfam" id="PF00291">
    <property type="entry name" value="PALP"/>
    <property type="match status" value="1"/>
</dbReference>
<evidence type="ECO:0000313" key="4">
    <source>
        <dbReference type="EMBL" id="PSL06386.1"/>
    </source>
</evidence>
<feature type="domain" description="Tryptophan synthase beta chain-like PALP" evidence="3">
    <location>
        <begin position="50"/>
        <end position="341"/>
    </location>
</feature>
<dbReference type="AlphaFoldDB" id="A0A2P8EA92"/>
<name>A0A2P8EA92_9BACT</name>
<keyword evidence="4" id="KW-0456">Lyase</keyword>
<keyword evidence="5" id="KW-1185">Reference proteome</keyword>
<evidence type="ECO:0000313" key="5">
    <source>
        <dbReference type="Proteomes" id="UP000240708"/>
    </source>
</evidence>
<gene>
    <name evidence="4" type="ORF">CLV48_102202</name>
</gene>
<evidence type="ECO:0000256" key="2">
    <source>
        <dbReference type="ARBA" id="ARBA00022898"/>
    </source>
</evidence>
<evidence type="ECO:0000259" key="3">
    <source>
        <dbReference type="Pfam" id="PF00291"/>
    </source>
</evidence>
<dbReference type="RefSeq" id="WP_245889497.1">
    <property type="nucleotide sequence ID" value="NZ_PYGF01000002.1"/>
</dbReference>
<dbReference type="SUPFAM" id="SSF53686">
    <property type="entry name" value="Tryptophan synthase beta subunit-like PLP-dependent enzymes"/>
    <property type="match status" value="1"/>
</dbReference>
<dbReference type="Gene3D" id="3.40.50.1100">
    <property type="match status" value="2"/>
</dbReference>
<evidence type="ECO:0000256" key="1">
    <source>
        <dbReference type="ARBA" id="ARBA00001933"/>
    </source>
</evidence>
<protein>
    <submittedName>
        <fullName evidence="4">Diaminopropionate ammonia-lyase</fullName>
    </submittedName>
</protein>
<dbReference type="NCBIfam" id="NF006058">
    <property type="entry name" value="PRK08206.1"/>
    <property type="match status" value="1"/>
</dbReference>
<dbReference type="EMBL" id="PYGF01000002">
    <property type="protein sequence ID" value="PSL06386.1"/>
    <property type="molecule type" value="Genomic_DNA"/>
</dbReference>